<comment type="caution">
    <text evidence="2">The sequence shown here is derived from an EMBL/GenBank/DDBJ whole genome shotgun (WGS) entry which is preliminary data.</text>
</comment>
<reference evidence="2" key="1">
    <citation type="submission" date="2020-11" db="EMBL/GenBank/DDBJ databases">
        <authorList>
            <consortium name="DOE Joint Genome Institute"/>
            <person name="Ahrendt S."/>
            <person name="Riley R."/>
            <person name="Andreopoulos W."/>
            <person name="Labutti K."/>
            <person name="Pangilinan J."/>
            <person name="Ruiz-Duenas F.J."/>
            <person name="Barrasa J.M."/>
            <person name="Sanchez-Garcia M."/>
            <person name="Camarero S."/>
            <person name="Miyauchi S."/>
            <person name="Serrano A."/>
            <person name="Linde D."/>
            <person name="Babiker R."/>
            <person name="Drula E."/>
            <person name="Ayuso-Fernandez I."/>
            <person name="Pacheco R."/>
            <person name="Padilla G."/>
            <person name="Ferreira P."/>
            <person name="Barriuso J."/>
            <person name="Kellner H."/>
            <person name="Castanera R."/>
            <person name="Alfaro M."/>
            <person name="Ramirez L."/>
            <person name="Pisabarro A.G."/>
            <person name="Kuo A."/>
            <person name="Tritt A."/>
            <person name="Lipzen A."/>
            <person name="He G."/>
            <person name="Yan M."/>
            <person name="Ng V."/>
            <person name="Cullen D."/>
            <person name="Martin F."/>
            <person name="Rosso M.-N."/>
            <person name="Henrissat B."/>
            <person name="Hibbett D."/>
            <person name="Martinez A.T."/>
            <person name="Grigoriev I.V."/>
        </authorList>
    </citation>
    <scope>NUCLEOTIDE SEQUENCE</scope>
    <source>
        <strain evidence="2">AH 40177</strain>
    </source>
</reference>
<protein>
    <submittedName>
        <fullName evidence="2">Uncharacterized protein</fullName>
    </submittedName>
</protein>
<gene>
    <name evidence="2" type="ORF">BDP27DRAFT_1426636</name>
</gene>
<dbReference type="AlphaFoldDB" id="A0A9P5U1J4"/>
<dbReference type="EMBL" id="JADNRY010000140">
    <property type="protein sequence ID" value="KAF9063720.1"/>
    <property type="molecule type" value="Genomic_DNA"/>
</dbReference>
<feature type="signal peptide" evidence="1">
    <location>
        <begin position="1"/>
        <end position="21"/>
    </location>
</feature>
<evidence type="ECO:0000313" key="2">
    <source>
        <dbReference type="EMBL" id="KAF9063720.1"/>
    </source>
</evidence>
<feature type="chain" id="PRO_5040287981" evidence="1">
    <location>
        <begin position="22"/>
        <end position="179"/>
    </location>
</feature>
<keyword evidence="3" id="KW-1185">Reference proteome</keyword>
<dbReference type="Proteomes" id="UP000772434">
    <property type="component" value="Unassembled WGS sequence"/>
</dbReference>
<sequence length="179" mass="17945">MFSFSTIVSAAVMLTSVGVYATPVARSTCSPNAQGAAVSIVSDAHHGLKWGDANSLPFNGDVIIAASTALPVHVSQSGQFPLASLSSRDANNNGLAVTSSGNQLILDTASNTGTQANQLFDIACQTCGTNTTPGNAAGSSCTVSPHGNSNSCVQAGHNGTPLTVVGCDGSNAQLFDIVF</sequence>
<organism evidence="2 3">
    <name type="scientific">Rhodocollybia butyracea</name>
    <dbReference type="NCBI Taxonomy" id="206335"/>
    <lineage>
        <taxon>Eukaryota</taxon>
        <taxon>Fungi</taxon>
        <taxon>Dikarya</taxon>
        <taxon>Basidiomycota</taxon>
        <taxon>Agaricomycotina</taxon>
        <taxon>Agaricomycetes</taxon>
        <taxon>Agaricomycetidae</taxon>
        <taxon>Agaricales</taxon>
        <taxon>Marasmiineae</taxon>
        <taxon>Omphalotaceae</taxon>
        <taxon>Rhodocollybia</taxon>
    </lineage>
</organism>
<keyword evidence="1" id="KW-0732">Signal</keyword>
<accession>A0A9P5U1J4</accession>
<evidence type="ECO:0000256" key="1">
    <source>
        <dbReference type="SAM" id="SignalP"/>
    </source>
</evidence>
<dbReference type="OrthoDB" id="2920504at2759"/>
<evidence type="ECO:0000313" key="3">
    <source>
        <dbReference type="Proteomes" id="UP000772434"/>
    </source>
</evidence>
<proteinExistence type="predicted"/>
<name>A0A9P5U1J4_9AGAR</name>